<dbReference type="Gene3D" id="3.30.60.230">
    <property type="entry name" value="Lsr2, dimerization domain"/>
    <property type="match status" value="1"/>
</dbReference>
<dbReference type="AlphaFoldDB" id="A0A7K1FTL1"/>
<dbReference type="InterPro" id="IPR042261">
    <property type="entry name" value="Lsr2-like_dimerization"/>
</dbReference>
<dbReference type="Gene3D" id="4.10.320.10">
    <property type="entry name" value="E3-binding domain"/>
    <property type="match status" value="1"/>
</dbReference>
<dbReference type="InterPro" id="IPR055370">
    <property type="entry name" value="Lsr2_DNA-bd"/>
</dbReference>
<proteinExistence type="predicted"/>
<dbReference type="Proteomes" id="UP000460221">
    <property type="component" value="Unassembled WGS sequence"/>
</dbReference>
<accession>A0A7K1FTL1</accession>
<reference evidence="4 5" key="1">
    <citation type="submission" date="2019-11" db="EMBL/GenBank/DDBJ databases">
        <authorList>
            <person name="Jiang L.-Q."/>
        </authorList>
    </citation>
    <scope>NUCLEOTIDE SEQUENCE [LARGE SCALE GENOMIC DNA]</scope>
    <source>
        <strain evidence="4 5">YIM 132087</strain>
    </source>
</reference>
<gene>
    <name evidence="4" type="ORF">GIS00_26615</name>
</gene>
<dbReference type="GO" id="GO:0003677">
    <property type="term" value="F:DNA binding"/>
    <property type="evidence" value="ECO:0007669"/>
    <property type="project" value="UniProtKB-KW"/>
</dbReference>
<feature type="domain" description="Lsr2 DNA-binding" evidence="3">
    <location>
        <begin position="83"/>
        <end position="113"/>
    </location>
</feature>
<evidence type="ECO:0000313" key="5">
    <source>
        <dbReference type="Proteomes" id="UP000460221"/>
    </source>
</evidence>
<dbReference type="Pfam" id="PF23359">
    <property type="entry name" value="Lsr2_DNA-bd"/>
    <property type="match status" value="1"/>
</dbReference>
<dbReference type="Pfam" id="PF11774">
    <property type="entry name" value="Lsr2"/>
    <property type="match status" value="1"/>
</dbReference>
<name>A0A7K1FTL1_9ACTN</name>
<evidence type="ECO:0000313" key="4">
    <source>
        <dbReference type="EMBL" id="MTD17506.1"/>
    </source>
</evidence>
<dbReference type="EMBL" id="WLYK01000022">
    <property type="protein sequence ID" value="MTD17506.1"/>
    <property type="molecule type" value="Genomic_DNA"/>
</dbReference>
<evidence type="ECO:0000256" key="1">
    <source>
        <dbReference type="ARBA" id="ARBA00023125"/>
    </source>
</evidence>
<dbReference type="InterPro" id="IPR024412">
    <property type="entry name" value="Lsr2_dim_dom"/>
</dbReference>
<keyword evidence="5" id="KW-1185">Reference proteome</keyword>
<protein>
    <submittedName>
        <fullName evidence="4">Lsr2 family protein</fullName>
    </submittedName>
</protein>
<keyword evidence="1" id="KW-0238">DNA-binding</keyword>
<dbReference type="InterPro" id="IPR036625">
    <property type="entry name" value="E3-bd_dom_sf"/>
</dbReference>
<feature type="domain" description="Lsr2 dimerization" evidence="2">
    <location>
        <begin position="1"/>
        <end position="57"/>
    </location>
</feature>
<dbReference type="GO" id="GO:0016746">
    <property type="term" value="F:acyltransferase activity"/>
    <property type="evidence" value="ECO:0007669"/>
    <property type="project" value="InterPro"/>
</dbReference>
<comment type="caution">
    <text evidence="4">The sequence shown here is derived from an EMBL/GenBank/DDBJ whole genome shotgun (WGS) entry which is preliminary data.</text>
</comment>
<evidence type="ECO:0000259" key="2">
    <source>
        <dbReference type="Pfam" id="PF11774"/>
    </source>
</evidence>
<evidence type="ECO:0000259" key="3">
    <source>
        <dbReference type="Pfam" id="PF23359"/>
    </source>
</evidence>
<organism evidence="4 5">
    <name type="scientific">Nakamurella alba</name>
    <dbReference type="NCBI Taxonomy" id="2665158"/>
    <lineage>
        <taxon>Bacteria</taxon>
        <taxon>Bacillati</taxon>
        <taxon>Actinomycetota</taxon>
        <taxon>Actinomycetes</taxon>
        <taxon>Nakamurellales</taxon>
        <taxon>Nakamurellaceae</taxon>
        <taxon>Nakamurella</taxon>
    </lineage>
</organism>
<sequence length="115" mass="12360">MASITSVTMTDDLDGSKAAETVAFALDGAIYEIDLSKRNAAALRKALASYVTAGRRLPRTAKARRTVADKTSAERAEHRAYLSKVRTWAAANEMGVSDRGRLPKSVLEAYDAAQA</sequence>
<dbReference type="RefSeq" id="WP_322098493.1">
    <property type="nucleotide sequence ID" value="NZ_WLYK01000022.1"/>
</dbReference>